<sequence>MSGYGSQGSPPPAAAGQAQYFPHGQGPHYPPPPPPQQQHQFFPPPPQSPPAAQQHFNPPPQSPPAGQQHFKPPPQSPPASQQHFNPPPPLTSAGNPVEHVVYHGTPPPAPHQHIQQYTQPPAPGGNTPPSHAAPASGYASEKQAPSQAPTQQQMQRMSTFNSNAAGQMPGGAPSQTHFIGVGTTQDDVGTFNGGSYRISHRDTNTVLTIQLAMGCPVSAKPGVMFAMSPTITLKGSVKFSMKKLIAGGDMANSTYTGPGELLLAPQALGDVTNIRLGGNETWSVSKDAFLASTQGVVKEYKSQGLTKAMFSGEGLFVYKMSGAGIVWITSFGAILRKDLVEGEKHIVDNGHLVAWSCKYVLERVASGGIVSGIVAGEGLVCKFTGPGTVFMQTRNPAAFATWLAAHSAASG</sequence>
<gene>
    <name evidence="3" type="ORF">IWX90DRAFT_380202</name>
</gene>
<dbReference type="Gene3D" id="3.60.160.10">
    <property type="entry name" value="Mitochondrial biogenesis AIM24"/>
    <property type="match status" value="1"/>
</dbReference>
<name>A0ABR1Y4X1_9PEZI</name>
<comment type="similarity">
    <text evidence="1">Belongs to the AIM24 family.</text>
</comment>
<feature type="region of interest" description="Disordered" evidence="2">
    <location>
        <begin position="1"/>
        <end position="157"/>
    </location>
</feature>
<evidence type="ECO:0000313" key="3">
    <source>
        <dbReference type="EMBL" id="KAK8175974.1"/>
    </source>
</evidence>
<feature type="compositionally biased region" description="Pro residues" evidence="2">
    <location>
        <begin position="28"/>
        <end position="49"/>
    </location>
</feature>
<dbReference type="SUPFAM" id="SSF51219">
    <property type="entry name" value="TRAP-like"/>
    <property type="match status" value="1"/>
</dbReference>
<organism evidence="3 4">
    <name type="scientific">Phyllosticta citrichinensis</name>
    <dbReference type="NCBI Taxonomy" id="1130410"/>
    <lineage>
        <taxon>Eukaryota</taxon>
        <taxon>Fungi</taxon>
        <taxon>Dikarya</taxon>
        <taxon>Ascomycota</taxon>
        <taxon>Pezizomycotina</taxon>
        <taxon>Dothideomycetes</taxon>
        <taxon>Dothideomycetes incertae sedis</taxon>
        <taxon>Botryosphaeriales</taxon>
        <taxon>Phyllostictaceae</taxon>
        <taxon>Phyllosticta</taxon>
    </lineage>
</organism>
<accession>A0ABR1Y4X1</accession>
<keyword evidence="4" id="KW-1185">Reference proteome</keyword>
<dbReference type="EMBL" id="JBBWUH010000002">
    <property type="protein sequence ID" value="KAK8175974.1"/>
    <property type="molecule type" value="Genomic_DNA"/>
</dbReference>
<comment type="caution">
    <text evidence="3">The sequence shown here is derived from an EMBL/GenBank/DDBJ whole genome shotgun (WGS) entry which is preliminary data.</text>
</comment>
<evidence type="ECO:0000256" key="1">
    <source>
        <dbReference type="RuleBase" id="RU363045"/>
    </source>
</evidence>
<feature type="compositionally biased region" description="Polar residues" evidence="2">
    <location>
        <begin position="143"/>
        <end position="157"/>
    </location>
</feature>
<dbReference type="InterPro" id="IPR002838">
    <property type="entry name" value="AIM24"/>
</dbReference>
<dbReference type="NCBIfam" id="TIGR00266">
    <property type="entry name" value="TIGR00266 family protein"/>
    <property type="match status" value="1"/>
</dbReference>
<dbReference type="InterPro" id="IPR036983">
    <property type="entry name" value="AIM24_sf"/>
</dbReference>
<dbReference type="PANTHER" id="PTHR31801">
    <property type="entry name" value="ALTERED INHERITANCE OF MITOCHONDRIA PROTEIN 24, MITOCHONDRIAL"/>
    <property type="match status" value="1"/>
</dbReference>
<protein>
    <recommendedName>
        <fullName evidence="1">Altered inheritance of mitochondria protein 24, mitochondrial</fullName>
    </recommendedName>
</protein>
<proteinExistence type="inferred from homology"/>
<dbReference type="InterPro" id="IPR016031">
    <property type="entry name" value="Trp_RNA-bd_attenuator-like_dom"/>
</dbReference>
<reference evidence="3 4" key="1">
    <citation type="journal article" date="2022" name="G3 (Bethesda)">
        <title>Enemy or ally: a genomic approach to elucidate the lifestyle of Phyllosticta citrichinaensis.</title>
        <authorList>
            <person name="Buijs V.A."/>
            <person name="Groenewald J.Z."/>
            <person name="Haridas S."/>
            <person name="LaButti K.M."/>
            <person name="Lipzen A."/>
            <person name="Martin F.M."/>
            <person name="Barry K."/>
            <person name="Grigoriev I.V."/>
            <person name="Crous P.W."/>
            <person name="Seidl M.F."/>
        </authorList>
    </citation>
    <scope>NUCLEOTIDE SEQUENCE [LARGE SCALE GENOMIC DNA]</scope>
    <source>
        <strain evidence="3 4">CBS 129764</strain>
    </source>
</reference>
<dbReference type="Pfam" id="PF01987">
    <property type="entry name" value="AIM24"/>
    <property type="match status" value="1"/>
</dbReference>
<dbReference type="Proteomes" id="UP001456524">
    <property type="component" value="Unassembled WGS sequence"/>
</dbReference>
<keyword evidence="1" id="KW-0496">Mitochondrion</keyword>
<evidence type="ECO:0000256" key="2">
    <source>
        <dbReference type="SAM" id="MobiDB-lite"/>
    </source>
</evidence>
<comment type="subcellular location">
    <subcellularLocation>
        <location evidence="1">Mitochondrion</location>
    </subcellularLocation>
</comment>
<feature type="compositionally biased region" description="Low complexity" evidence="2">
    <location>
        <begin position="1"/>
        <end position="27"/>
    </location>
</feature>
<dbReference type="PANTHER" id="PTHR31801:SF0">
    <property type="entry name" value="ALTERED INHERITANCE OF MITOCHONDRIA PROTEIN 24, MITOCHONDRIAL"/>
    <property type="match status" value="1"/>
</dbReference>
<evidence type="ECO:0000313" key="4">
    <source>
        <dbReference type="Proteomes" id="UP001456524"/>
    </source>
</evidence>